<sequence>MYRRSRAVARHLASRCPWRWEGSGSLRLGQGEAARCCHRVRPRVSEELDASSDKLPPGLVPSASIGPTFHYLFAKKLLEAASTLPALSVPAGSNLAVSSPAELTTRRHLPTCAPETRALSPPAALSLLEGMDDAVTLVNGRQEDDIVVRESEGLDGASLDSLHSLFHGWQYRSPYQAPEVAVGPLAPFQATTGALSPVSSPDSKDPSMEEHLAVMHQKLREELPYFFVKAHNYEKYSQDVEFINEILHLRTRGKLMYQVSLSLCRFVAWNYFAVLNMEVLNVTQHPENWSIQARWRITGLPFHVLLFRFYKKDKSEFYRTYDAYSTFFLNSQGLINCHKVSKLMPSQPLLNKQQKLVVASLLGLELADERPPLLLFLAGKQQETPVSCRDH</sequence>
<dbReference type="GeneID" id="123019527"/>
<dbReference type="OMA" id="QGLIKCH"/>
<dbReference type="KEGG" id="vko:123019527"/>
<accession>A0A8D2J2J7</accession>
<name>A0A8D2J2J7_VARKO</name>
<dbReference type="InterPro" id="IPR018790">
    <property type="entry name" value="DUF2358"/>
</dbReference>
<dbReference type="RefSeq" id="XP_044278396.1">
    <property type="nucleotide sequence ID" value="XM_044422461.1"/>
</dbReference>
<dbReference type="PANTHER" id="PTHR31094">
    <property type="entry name" value="RIKEN CDNA 2310061I04 GENE"/>
    <property type="match status" value="1"/>
</dbReference>
<reference evidence="1" key="2">
    <citation type="submission" date="2025-09" db="UniProtKB">
        <authorList>
            <consortium name="Ensembl"/>
        </authorList>
    </citation>
    <scope>IDENTIFICATION</scope>
</reference>
<dbReference type="AlphaFoldDB" id="A0A8D2J2J7"/>
<dbReference type="PANTHER" id="PTHR31094:SF2">
    <property type="entry name" value="RIKEN CDNA 2310061I04 GENE"/>
    <property type="match status" value="1"/>
</dbReference>
<dbReference type="OrthoDB" id="44820at2759"/>
<dbReference type="CTD" id="129694418"/>
<dbReference type="Pfam" id="PF10184">
    <property type="entry name" value="DUF2358"/>
    <property type="match status" value="1"/>
</dbReference>
<proteinExistence type="predicted"/>
<dbReference type="Ensembl" id="ENSVKKT00000006396.1">
    <property type="protein sequence ID" value="ENSVKKP00000006232.1"/>
    <property type="gene ID" value="ENSVKKG00000004524.1"/>
</dbReference>
<evidence type="ECO:0000313" key="1">
    <source>
        <dbReference type="Ensembl" id="ENSVKKP00000006232.1"/>
    </source>
</evidence>
<dbReference type="Proteomes" id="UP000694545">
    <property type="component" value="Unplaced"/>
</dbReference>
<keyword evidence="2" id="KW-1185">Reference proteome</keyword>
<organism evidence="1 2">
    <name type="scientific">Varanus komodoensis</name>
    <name type="common">Komodo dragon</name>
    <dbReference type="NCBI Taxonomy" id="61221"/>
    <lineage>
        <taxon>Eukaryota</taxon>
        <taxon>Metazoa</taxon>
        <taxon>Chordata</taxon>
        <taxon>Craniata</taxon>
        <taxon>Vertebrata</taxon>
        <taxon>Euteleostomi</taxon>
        <taxon>Lepidosauria</taxon>
        <taxon>Squamata</taxon>
        <taxon>Bifurcata</taxon>
        <taxon>Unidentata</taxon>
        <taxon>Episquamata</taxon>
        <taxon>Toxicofera</taxon>
        <taxon>Anguimorpha</taxon>
        <taxon>Paleoanguimorpha</taxon>
        <taxon>Varanoidea</taxon>
        <taxon>Varanidae</taxon>
        <taxon>Varanus</taxon>
    </lineage>
</organism>
<evidence type="ECO:0000313" key="2">
    <source>
        <dbReference type="Proteomes" id="UP000694545"/>
    </source>
</evidence>
<reference evidence="1" key="1">
    <citation type="submission" date="2025-08" db="UniProtKB">
        <authorList>
            <consortium name="Ensembl"/>
        </authorList>
    </citation>
    <scope>IDENTIFICATION</scope>
</reference>
<protein>
    <submittedName>
        <fullName evidence="1">Chromosome 6 open reading frame 136</fullName>
    </submittedName>
</protein>
<gene>
    <name evidence="1" type="primary">CUNH6orf136</name>
</gene>